<evidence type="ECO:0000313" key="3">
    <source>
        <dbReference type="Proteomes" id="UP000291106"/>
    </source>
</evidence>
<keyword evidence="3" id="KW-1185">Reference proteome</keyword>
<dbReference type="Gene3D" id="2.60.40.10">
    <property type="entry name" value="Immunoglobulins"/>
    <property type="match status" value="1"/>
</dbReference>
<reference evidence="2 3" key="1">
    <citation type="submission" date="2019-02" db="EMBL/GenBank/DDBJ databases">
        <title>Shewanella sp. D4-2 isolated from Dokdo Island.</title>
        <authorList>
            <person name="Baek K."/>
        </authorList>
    </citation>
    <scope>NUCLEOTIDE SEQUENCE [LARGE SCALE GENOMIC DNA]</scope>
    <source>
        <strain evidence="2 3">D4-2</strain>
    </source>
</reference>
<evidence type="ECO:0000313" key="2">
    <source>
        <dbReference type="EMBL" id="QBF84656.1"/>
    </source>
</evidence>
<dbReference type="KEGG" id="smai:EXU30_19730"/>
<dbReference type="SMART" id="SM00409">
    <property type="entry name" value="IG"/>
    <property type="match status" value="1"/>
</dbReference>
<dbReference type="EMBL" id="CP036200">
    <property type="protein sequence ID" value="QBF84656.1"/>
    <property type="molecule type" value="Genomic_DNA"/>
</dbReference>
<protein>
    <recommendedName>
        <fullName evidence="1">Ig-like domain-containing protein</fullName>
    </recommendedName>
</protein>
<sequence length="130" mass="14507">MGELYKAHQWYKQLSPTYKAYKGYGGWPIIKLEPFSDVTVPEGSVKDVQCLAIAAKAGGDYPEYQWYFNDDSADYRPIDDGETYSGTAEPILVINSMSEATQGNYFCRVAGRKGTVDTQVAIIRMDGREA</sequence>
<dbReference type="InterPro" id="IPR007110">
    <property type="entry name" value="Ig-like_dom"/>
</dbReference>
<dbReference type="InterPro" id="IPR013783">
    <property type="entry name" value="Ig-like_fold"/>
</dbReference>
<dbReference type="SUPFAM" id="SSF48726">
    <property type="entry name" value="Immunoglobulin"/>
    <property type="match status" value="1"/>
</dbReference>
<dbReference type="AlphaFoldDB" id="A0A411PMB0"/>
<dbReference type="Pfam" id="PF13927">
    <property type="entry name" value="Ig_3"/>
    <property type="match status" value="1"/>
</dbReference>
<dbReference type="RefSeq" id="WP_130602983.1">
    <property type="nucleotide sequence ID" value="NZ_CP036200.1"/>
</dbReference>
<evidence type="ECO:0000259" key="1">
    <source>
        <dbReference type="PROSITE" id="PS50835"/>
    </source>
</evidence>
<feature type="domain" description="Ig-like" evidence="1">
    <location>
        <begin position="28"/>
        <end position="123"/>
    </location>
</feature>
<gene>
    <name evidence="2" type="ORF">EXU30_19730</name>
</gene>
<name>A0A411PMB0_9GAMM</name>
<proteinExistence type="predicted"/>
<dbReference type="PROSITE" id="PS50835">
    <property type="entry name" value="IG_LIKE"/>
    <property type="match status" value="1"/>
</dbReference>
<dbReference type="InterPro" id="IPR003599">
    <property type="entry name" value="Ig_sub"/>
</dbReference>
<organism evidence="2 3">
    <name type="scientific">Shewanella maritima</name>
    <dbReference type="NCBI Taxonomy" id="2520507"/>
    <lineage>
        <taxon>Bacteria</taxon>
        <taxon>Pseudomonadati</taxon>
        <taxon>Pseudomonadota</taxon>
        <taxon>Gammaproteobacteria</taxon>
        <taxon>Alteromonadales</taxon>
        <taxon>Shewanellaceae</taxon>
        <taxon>Shewanella</taxon>
    </lineage>
</organism>
<dbReference type="InterPro" id="IPR036179">
    <property type="entry name" value="Ig-like_dom_sf"/>
</dbReference>
<dbReference type="Proteomes" id="UP000291106">
    <property type="component" value="Chromosome"/>
</dbReference>
<accession>A0A411PMB0</accession>